<dbReference type="KEGG" id="enn:FRE64_05175"/>
<evidence type="ECO:0000256" key="2">
    <source>
        <dbReference type="SAM" id="Coils"/>
    </source>
</evidence>
<feature type="coiled-coil region" evidence="2">
    <location>
        <begin position="108"/>
        <end position="181"/>
    </location>
</feature>
<dbReference type="Proteomes" id="UP000318453">
    <property type="component" value="Chromosome"/>
</dbReference>
<dbReference type="AlphaFoldDB" id="A0A5B8NJB9"/>
<dbReference type="PANTHER" id="PTHR31088">
    <property type="entry name" value="MEMBRANE-ASSOCIATED PROTEIN VIPP1, CHLOROPLASTIC"/>
    <property type="match status" value="1"/>
</dbReference>
<name>A0A5B8NJB9_9CHRO</name>
<feature type="region of interest" description="Disordered" evidence="3">
    <location>
        <begin position="189"/>
        <end position="270"/>
    </location>
</feature>
<proteinExistence type="inferred from homology"/>
<evidence type="ECO:0000256" key="1">
    <source>
        <dbReference type="ARBA" id="ARBA00043985"/>
    </source>
</evidence>
<dbReference type="PANTHER" id="PTHR31088:SF6">
    <property type="entry name" value="PHAGE SHOCK PROTEIN A"/>
    <property type="match status" value="1"/>
</dbReference>
<evidence type="ECO:0000256" key="3">
    <source>
        <dbReference type="SAM" id="MobiDB-lite"/>
    </source>
</evidence>
<gene>
    <name evidence="4" type="ORF">FRE64_05175</name>
</gene>
<dbReference type="EMBL" id="CP042326">
    <property type="protein sequence ID" value="QDZ39372.1"/>
    <property type="molecule type" value="Genomic_DNA"/>
</dbReference>
<evidence type="ECO:0000313" key="4">
    <source>
        <dbReference type="EMBL" id="QDZ39372.1"/>
    </source>
</evidence>
<dbReference type="RefSeq" id="WP_146294975.1">
    <property type="nucleotide sequence ID" value="NZ_CP042326.1"/>
</dbReference>
<dbReference type="OrthoDB" id="9779630at2"/>
<accession>A0A5B8NJB9</accession>
<feature type="compositionally biased region" description="Low complexity" evidence="3">
    <location>
        <begin position="230"/>
        <end position="247"/>
    </location>
</feature>
<protein>
    <submittedName>
        <fullName evidence="4">PspA/IM30 family protein</fullName>
    </submittedName>
</protein>
<comment type="similarity">
    <text evidence="1">Belongs to the PspA/Vipp/IM30 family.</text>
</comment>
<feature type="coiled-coil region" evidence="2">
    <location>
        <begin position="26"/>
        <end position="81"/>
    </location>
</feature>
<sequence>MGLFDRIGRVVRSNINDLVSKAEDPEKMLEQAIIDMNEDLVQLRQAVAKAIAAEKRSRKQYEEQESEANKWQQRAQLALSKGDEDLARQALQRKKSAADAAAALKPQVDQQKSQVDTLKKSLIALESKISEAKTKKEMLGARMKAAKANQQLQEQVGNLSNSNAMSAFERMEEKVTEMEATGQAAAELAGEGGGIEDQFAQLESGSDVDDELAAMKAQLSGSSQNQQALPESEQPSTSEASTESQTANQDAASDSEMDAELEALRKQLDG</sequence>
<keyword evidence="2" id="KW-0175">Coiled coil</keyword>
<dbReference type="InterPro" id="IPR007157">
    <property type="entry name" value="PspA_VIPP1"/>
</dbReference>
<evidence type="ECO:0000313" key="5">
    <source>
        <dbReference type="Proteomes" id="UP000318453"/>
    </source>
</evidence>
<reference evidence="4" key="1">
    <citation type="submission" date="2019-08" db="EMBL/GenBank/DDBJ databases">
        <title>Carotenoids and Carotenoid Binding Proteins in the Halophilic Cyanobacterium Euhalothece sp. ZM00.</title>
        <authorList>
            <person name="Cho S.M."/>
            <person name="Song J.Y."/>
            <person name="Park Y.-I."/>
        </authorList>
    </citation>
    <scope>NUCLEOTIDE SEQUENCE [LARGE SCALE GENOMIC DNA]</scope>
    <source>
        <strain evidence="4">Z-M001</strain>
    </source>
</reference>
<organism evidence="4 5">
    <name type="scientific">Euhalothece natronophila Z-M001</name>
    <dbReference type="NCBI Taxonomy" id="522448"/>
    <lineage>
        <taxon>Bacteria</taxon>
        <taxon>Bacillati</taxon>
        <taxon>Cyanobacteriota</taxon>
        <taxon>Cyanophyceae</taxon>
        <taxon>Oscillatoriophycideae</taxon>
        <taxon>Chroococcales</taxon>
        <taxon>Halothecacae</taxon>
        <taxon>Halothece cluster</taxon>
        <taxon>Euhalothece</taxon>
    </lineage>
</organism>
<keyword evidence="5" id="KW-1185">Reference proteome</keyword>
<feature type="compositionally biased region" description="Polar residues" evidence="3">
    <location>
        <begin position="219"/>
        <end position="229"/>
    </location>
</feature>
<dbReference type="Pfam" id="PF04012">
    <property type="entry name" value="PspA_IM30"/>
    <property type="match status" value="1"/>
</dbReference>